<dbReference type="InterPro" id="IPR050272">
    <property type="entry name" value="Isochorismatase-like_hydrls"/>
</dbReference>
<dbReference type="InterPro" id="IPR014746">
    <property type="entry name" value="Gln_synth/guanido_kin_cat_dom"/>
</dbReference>
<dbReference type="CDD" id="cd00431">
    <property type="entry name" value="cysteine_hydrolases"/>
    <property type="match status" value="1"/>
</dbReference>
<dbReference type="PANTHER" id="PTHR43540:SF1">
    <property type="entry name" value="ISOCHORISMATASE HYDROLASE"/>
    <property type="match status" value="1"/>
</dbReference>
<dbReference type="Gene3D" id="3.40.50.850">
    <property type="entry name" value="Isochorismatase-like"/>
    <property type="match status" value="1"/>
</dbReference>
<reference evidence="6" key="1">
    <citation type="submission" date="2021-02" db="EMBL/GenBank/DDBJ databases">
        <authorList>
            <person name="Nowell W R."/>
        </authorList>
    </citation>
    <scope>NUCLEOTIDE SEQUENCE</scope>
</reference>
<dbReference type="EMBL" id="CAJOBD010015606">
    <property type="protein sequence ID" value="CAF4209721.1"/>
    <property type="molecule type" value="Genomic_DNA"/>
</dbReference>
<feature type="non-terminal residue" evidence="6">
    <location>
        <position position="1"/>
    </location>
</feature>
<dbReference type="Pfam" id="PF00120">
    <property type="entry name" value="Gln-synt_C"/>
    <property type="match status" value="1"/>
</dbReference>
<protein>
    <recommendedName>
        <fullName evidence="5">GS catalytic domain-containing protein</fullName>
    </recommendedName>
</protein>
<dbReference type="Pfam" id="PF16952">
    <property type="entry name" value="Gln-synt_N_2"/>
    <property type="match status" value="1"/>
</dbReference>
<comment type="similarity">
    <text evidence="3 4">Belongs to the glutamine synthetase family.</text>
</comment>
<dbReference type="GO" id="GO:0016787">
    <property type="term" value="F:hydrolase activity"/>
    <property type="evidence" value="ECO:0007669"/>
    <property type="project" value="UniProtKB-KW"/>
</dbReference>
<dbReference type="AlphaFoldDB" id="A0A820CMY1"/>
<evidence type="ECO:0000256" key="4">
    <source>
        <dbReference type="RuleBase" id="RU000384"/>
    </source>
</evidence>
<accession>A0A820CMY1</accession>
<evidence type="ECO:0000259" key="5">
    <source>
        <dbReference type="PROSITE" id="PS51987"/>
    </source>
</evidence>
<dbReference type="InterPro" id="IPR000868">
    <property type="entry name" value="Isochorismatase-like_dom"/>
</dbReference>
<name>A0A820CMY1_9BILA</name>
<dbReference type="PANTHER" id="PTHR43540">
    <property type="entry name" value="PEROXYUREIDOACRYLATE/UREIDOACRYLATE AMIDOHYDROLASE-RELATED"/>
    <property type="match status" value="1"/>
</dbReference>
<evidence type="ECO:0000256" key="3">
    <source>
        <dbReference type="PROSITE-ProRule" id="PRU01331"/>
    </source>
</evidence>
<dbReference type="Proteomes" id="UP000663836">
    <property type="component" value="Unassembled WGS sequence"/>
</dbReference>
<proteinExistence type="inferred from homology"/>
<evidence type="ECO:0000313" key="7">
    <source>
        <dbReference type="Proteomes" id="UP000663836"/>
    </source>
</evidence>
<organism evidence="6 7">
    <name type="scientific">Rotaria sordida</name>
    <dbReference type="NCBI Taxonomy" id="392033"/>
    <lineage>
        <taxon>Eukaryota</taxon>
        <taxon>Metazoa</taxon>
        <taxon>Spiralia</taxon>
        <taxon>Gnathifera</taxon>
        <taxon>Rotifera</taxon>
        <taxon>Eurotatoria</taxon>
        <taxon>Bdelloidea</taxon>
        <taxon>Philodinida</taxon>
        <taxon>Philodinidae</taxon>
        <taxon>Rotaria</taxon>
    </lineage>
</organism>
<comment type="similarity">
    <text evidence="1">Belongs to the isochorismatase family.</text>
</comment>
<gene>
    <name evidence="6" type="ORF">JBS370_LOCUS36933</name>
</gene>
<dbReference type="InterPro" id="IPR008147">
    <property type="entry name" value="Gln_synt_N"/>
</dbReference>
<keyword evidence="2" id="KW-0378">Hydrolase</keyword>
<sequence>MIHIIKVARPLGMEIMYTTIESLTRNGRDRSLDHKSSNIFIPKGSPKADVISDVAPTEDDIWLKKTSSGVFNSTNIDYILRNLGVEFFVIMGFLTDQSVDMAIRDAADKGYQVICISDACTTHTQVRHENALYAFGGYCRIMTTDEFIHEIQGSNNSKNGNSSTTLAINDHQENLSISIGSSLQPAVLTMLVTTDLTGITRGRALPTETVDEYWSTGCGWVPAASAVTPQGIIADPNPWSSCGDLRLLPDRKSRVRISNGPDPTTPMFDFIHCNIIETDGKAWPGCPRELLRQEIQRYHDMFGMRVKAAFEHEFTLNGRQCMSDLPAFSLRAYRHVADFAGWLVTALQSAGVEPEMFLPEYERSQYEITCRPTEGVAVADRAVN</sequence>
<dbReference type="GO" id="GO:0004356">
    <property type="term" value="F:glutamine synthetase activity"/>
    <property type="evidence" value="ECO:0007669"/>
    <property type="project" value="InterPro"/>
</dbReference>
<dbReference type="Gene3D" id="3.10.20.70">
    <property type="entry name" value="Glutamine synthetase, N-terminal domain"/>
    <property type="match status" value="1"/>
</dbReference>
<dbReference type="Gene3D" id="3.30.590.10">
    <property type="entry name" value="Glutamine synthetase/guanido kinase, catalytic domain"/>
    <property type="match status" value="1"/>
</dbReference>
<dbReference type="SUPFAM" id="SSF55931">
    <property type="entry name" value="Glutamine synthetase/guanido kinase"/>
    <property type="match status" value="1"/>
</dbReference>
<comment type="caution">
    <text evidence="6">The sequence shown here is derived from an EMBL/GenBank/DDBJ whole genome shotgun (WGS) entry which is preliminary data.</text>
</comment>
<evidence type="ECO:0000313" key="6">
    <source>
        <dbReference type="EMBL" id="CAF4209721.1"/>
    </source>
</evidence>
<dbReference type="InterPro" id="IPR008146">
    <property type="entry name" value="Gln_synth_cat_dom"/>
</dbReference>
<dbReference type="PROSITE" id="PS51987">
    <property type="entry name" value="GS_CATALYTIC"/>
    <property type="match status" value="1"/>
</dbReference>
<dbReference type="Pfam" id="PF00857">
    <property type="entry name" value="Isochorismatase"/>
    <property type="match status" value="1"/>
</dbReference>
<dbReference type="GO" id="GO:0006542">
    <property type="term" value="P:glutamine biosynthetic process"/>
    <property type="evidence" value="ECO:0007669"/>
    <property type="project" value="InterPro"/>
</dbReference>
<feature type="domain" description="GS catalytic" evidence="5">
    <location>
        <begin position="287"/>
        <end position="384"/>
    </location>
</feature>
<dbReference type="InterPro" id="IPR036380">
    <property type="entry name" value="Isochorismatase-like_sf"/>
</dbReference>
<evidence type="ECO:0000256" key="1">
    <source>
        <dbReference type="ARBA" id="ARBA00006336"/>
    </source>
</evidence>
<evidence type="ECO:0000256" key="2">
    <source>
        <dbReference type="ARBA" id="ARBA00022801"/>
    </source>
</evidence>
<dbReference type="InterPro" id="IPR036651">
    <property type="entry name" value="Gln_synt_N_sf"/>
</dbReference>
<dbReference type="SUPFAM" id="SSF52499">
    <property type="entry name" value="Isochorismatase-like hydrolases"/>
    <property type="match status" value="1"/>
</dbReference>